<dbReference type="SUPFAM" id="SSF81901">
    <property type="entry name" value="HCP-like"/>
    <property type="match status" value="1"/>
</dbReference>
<feature type="chain" id="PRO_5042284067" evidence="1">
    <location>
        <begin position="27"/>
        <end position="272"/>
    </location>
</feature>
<accession>A0AAE3VNY8</accession>
<keyword evidence="1" id="KW-0732">Signal</keyword>
<dbReference type="EMBL" id="JAUSUL010000002">
    <property type="protein sequence ID" value="MDQ0315572.1"/>
    <property type="molecule type" value="Genomic_DNA"/>
</dbReference>
<dbReference type="InterPro" id="IPR011990">
    <property type="entry name" value="TPR-like_helical_dom_sf"/>
</dbReference>
<dbReference type="InterPro" id="IPR050767">
    <property type="entry name" value="Sel1_AlgK"/>
</dbReference>
<evidence type="ECO:0000256" key="1">
    <source>
        <dbReference type="SAM" id="SignalP"/>
    </source>
</evidence>
<dbReference type="PANTHER" id="PTHR11102:SF160">
    <property type="entry name" value="ERAD-ASSOCIATED E3 UBIQUITIN-PROTEIN LIGASE COMPONENT HRD3"/>
    <property type="match status" value="1"/>
</dbReference>
<sequence>MRAFEVMARAFAAGAVITLCSTAAGAEEPAGPGTEDSTSLIDVFKDGVRAYYRGDKAAAVDKLSKAAESDHTMAQWKLGRMYADGDGVGEDDLKAFQYFSKVANAHVDELPNSPQAPFVADALIELGDYYVTGIQDSAVKPNVERARNLYTYAASYFGNAEAQYRLGRMYLESDIASRDPRLAARWLKLAAEKGNASAQALLGDLLFFGEDMPRRPVTGLMWLTVARQTATGSDSEWIRERQEKAFARAAEDERKRATQLADTWLTRNAKTN</sequence>
<name>A0AAE3VNY8_9HYPH</name>
<protein>
    <submittedName>
        <fullName evidence="2">TPR repeat protein</fullName>
    </submittedName>
</protein>
<dbReference type="Proteomes" id="UP001229244">
    <property type="component" value="Unassembled WGS sequence"/>
</dbReference>
<dbReference type="SMART" id="SM00671">
    <property type="entry name" value="SEL1"/>
    <property type="match status" value="4"/>
</dbReference>
<dbReference type="PANTHER" id="PTHR11102">
    <property type="entry name" value="SEL-1-LIKE PROTEIN"/>
    <property type="match status" value="1"/>
</dbReference>
<gene>
    <name evidence="2" type="ORF">J2S73_002029</name>
</gene>
<comment type="caution">
    <text evidence="2">The sequence shown here is derived from an EMBL/GenBank/DDBJ whole genome shotgun (WGS) entry which is preliminary data.</text>
</comment>
<proteinExistence type="predicted"/>
<feature type="signal peptide" evidence="1">
    <location>
        <begin position="1"/>
        <end position="26"/>
    </location>
</feature>
<dbReference type="Pfam" id="PF08238">
    <property type="entry name" value="Sel1"/>
    <property type="match status" value="4"/>
</dbReference>
<evidence type="ECO:0000313" key="2">
    <source>
        <dbReference type="EMBL" id="MDQ0315572.1"/>
    </source>
</evidence>
<dbReference type="AlphaFoldDB" id="A0AAE3VNY8"/>
<dbReference type="InterPro" id="IPR006597">
    <property type="entry name" value="Sel1-like"/>
</dbReference>
<evidence type="ECO:0000313" key="3">
    <source>
        <dbReference type="Proteomes" id="UP001229244"/>
    </source>
</evidence>
<dbReference type="RefSeq" id="WP_306885400.1">
    <property type="nucleotide sequence ID" value="NZ_JAUSUL010000002.1"/>
</dbReference>
<organism evidence="2 3">
    <name type="scientific">Amorphus orientalis</name>
    <dbReference type="NCBI Taxonomy" id="649198"/>
    <lineage>
        <taxon>Bacteria</taxon>
        <taxon>Pseudomonadati</taxon>
        <taxon>Pseudomonadota</taxon>
        <taxon>Alphaproteobacteria</taxon>
        <taxon>Hyphomicrobiales</taxon>
        <taxon>Amorphaceae</taxon>
        <taxon>Amorphus</taxon>
    </lineage>
</organism>
<dbReference type="Gene3D" id="1.25.40.10">
    <property type="entry name" value="Tetratricopeptide repeat domain"/>
    <property type="match status" value="2"/>
</dbReference>
<keyword evidence="3" id="KW-1185">Reference proteome</keyword>
<reference evidence="2" key="1">
    <citation type="submission" date="2023-07" db="EMBL/GenBank/DDBJ databases">
        <title>Genomic Encyclopedia of Type Strains, Phase IV (KMG-IV): sequencing the most valuable type-strain genomes for metagenomic binning, comparative biology and taxonomic classification.</title>
        <authorList>
            <person name="Goeker M."/>
        </authorList>
    </citation>
    <scope>NUCLEOTIDE SEQUENCE</scope>
    <source>
        <strain evidence="2">DSM 21202</strain>
    </source>
</reference>